<dbReference type="SMART" id="SM00091">
    <property type="entry name" value="PAS"/>
    <property type="match status" value="1"/>
</dbReference>
<evidence type="ECO:0000256" key="3">
    <source>
        <dbReference type="ARBA" id="ARBA00023015"/>
    </source>
</evidence>
<dbReference type="PROSITE" id="PS00676">
    <property type="entry name" value="SIGMA54_INTERACT_2"/>
    <property type="match status" value="1"/>
</dbReference>
<keyword evidence="1" id="KW-0547">Nucleotide-binding</keyword>
<evidence type="ECO:0000256" key="6">
    <source>
        <dbReference type="SAM" id="Coils"/>
    </source>
</evidence>
<evidence type="ECO:0000256" key="1">
    <source>
        <dbReference type="ARBA" id="ARBA00022741"/>
    </source>
</evidence>
<dbReference type="PROSITE" id="PS50045">
    <property type="entry name" value="SIGMA54_INTERACT_4"/>
    <property type="match status" value="1"/>
</dbReference>
<dbReference type="RefSeq" id="WP_092985226.1">
    <property type="nucleotide sequence ID" value="NZ_FNFY01000005.1"/>
</dbReference>
<evidence type="ECO:0000259" key="8">
    <source>
        <dbReference type="PROSITE" id="PS50112"/>
    </source>
</evidence>
<dbReference type="GO" id="GO:0005524">
    <property type="term" value="F:ATP binding"/>
    <property type="evidence" value="ECO:0007669"/>
    <property type="project" value="UniProtKB-KW"/>
</dbReference>
<keyword evidence="5" id="KW-0804">Transcription</keyword>
<sequence>MIEKKLIEILINFYNHSFTIIDNDEKVIYWSKRASEIFNLKNEDVVGKDIKEIFSEDQLLILDSLRKNQSFEKKRHQATPDIYVDIKAEPIHHDGKVLGAVVSEIDVTAQIKREKELEDLKNKVSILSDNVKHLHNDNHFKNIIYKSSIMENLKNQIEKAAKTNANILITGETGVGKELFAQAIHNVSQLDGDFIPLNCGAIPNDLFESELFGYDRGAFTGANKEGNQGKIELSENGTLFLDEIGEMPLEMQVKFLRILQERKYFKLGGKKEQTTNFRLVSATNKVIAELLSSDDFRSDLLYRINVINIHIPPLRERPDDIESLFYYYLFQLSEKYQTKLLYADQQLLQEIRQYEWPGNVRELINVVERLVIFSSGSTLDNNIFHQYLEEVGQSRNFSTYSLPPDDLQLKDYIDQVEADYIRQVIESNDSNIEKSSRILGISRPTLYAKIKKFNL</sequence>
<reference evidence="10" key="1">
    <citation type="submission" date="2016-10" db="EMBL/GenBank/DDBJ databases">
        <authorList>
            <person name="Varghese N."/>
            <person name="Submissions S."/>
        </authorList>
    </citation>
    <scope>NUCLEOTIDE SEQUENCE [LARGE SCALE GENOMIC DNA]</scope>
    <source>
        <strain evidence="10">CGMCC 1.8895</strain>
    </source>
</reference>
<dbReference type="PRINTS" id="PR01590">
    <property type="entry name" value="HTHFIS"/>
</dbReference>
<dbReference type="InterPro" id="IPR058031">
    <property type="entry name" value="AAA_lid_NorR"/>
</dbReference>
<dbReference type="FunFam" id="3.40.50.300:FF:000006">
    <property type="entry name" value="DNA-binding transcriptional regulator NtrC"/>
    <property type="match status" value="1"/>
</dbReference>
<dbReference type="PROSITE" id="PS50112">
    <property type="entry name" value="PAS"/>
    <property type="match status" value="1"/>
</dbReference>
<dbReference type="InterPro" id="IPR035965">
    <property type="entry name" value="PAS-like_dom_sf"/>
</dbReference>
<dbReference type="SUPFAM" id="SSF55785">
    <property type="entry name" value="PYP-like sensor domain (PAS domain)"/>
    <property type="match status" value="1"/>
</dbReference>
<dbReference type="PANTHER" id="PTHR32071:SF57">
    <property type="entry name" value="C4-DICARBOXYLATE TRANSPORT TRANSCRIPTIONAL REGULATORY PROTEIN DCTD"/>
    <property type="match status" value="1"/>
</dbReference>
<dbReference type="InterPro" id="IPR027417">
    <property type="entry name" value="P-loop_NTPase"/>
</dbReference>
<dbReference type="AlphaFoldDB" id="A0A1G9D9J9"/>
<evidence type="ECO:0000256" key="5">
    <source>
        <dbReference type="ARBA" id="ARBA00023163"/>
    </source>
</evidence>
<keyword evidence="2" id="KW-0067">ATP-binding</keyword>
<organism evidence="9 10">
    <name type="scientific">Lacicoccus qingdaonensis</name>
    <dbReference type="NCBI Taxonomy" id="576118"/>
    <lineage>
        <taxon>Bacteria</taxon>
        <taxon>Bacillati</taxon>
        <taxon>Bacillota</taxon>
        <taxon>Bacilli</taxon>
        <taxon>Bacillales</taxon>
        <taxon>Salinicoccaceae</taxon>
        <taxon>Lacicoccus</taxon>
    </lineage>
</organism>
<dbReference type="Pfam" id="PF13426">
    <property type="entry name" value="PAS_9"/>
    <property type="match status" value="1"/>
</dbReference>
<dbReference type="InterPro" id="IPR002078">
    <property type="entry name" value="Sigma_54_int"/>
</dbReference>
<dbReference type="InterPro" id="IPR009057">
    <property type="entry name" value="Homeodomain-like_sf"/>
</dbReference>
<keyword evidence="6" id="KW-0175">Coiled coil</keyword>
<feature type="domain" description="Sigma-54 factor interaction" evidence="7">
    <location>
        <begin position="143"/>
        <end position="372"/>
    </location>
</feature>
<name>A0A1G9D9J9_9BACL</name>
<dbReference type="Gene3D" id="1.10.10.60">
    <property type="entry name" value="Homeodomain-like"/>
    <property type="match status" value="1"/>
</dbReference>
<dbReference type="Gene3D" id="3.30.450.20">
    <property type="entry name" value="PAS domain"/>
    <property type="match status" value="1"/>
</dbReference>
<keyword evidence="10" id="KW-1185">Reference proteome</keyword>
<protein>
    <submittedName>
        <fullName evidence="9">PAS domain S-box-containing protein</fullName>
    </submittedName>
</protein>
<dbReference type="GO" id="GO:0006355">
    <property type="term" value="P:regulation of DNA-templated transcription"/>
    <property type="evidence" value="ECO:0007669"/>
    <property type="project" value="InterPro"/>
</dbReference>
<dbReference type="CDD" id="cd00009">
    <property type="entry name" value="AAA"/>
    <property type="match status" value="1"/>
</dbReference>
<dbReference type="Gene3D" id="1.10.8.60">
    <property type="match status" value="1"/>
</dbReference>
<dbReference type="OrthoDB" id="9771372at2"/>
<keyword evidence="4" id="KW-0238">DNA-binding</keyword>
<dbReference type="InterPro" id="IPR003593">
    <property type="entry name" value="AAA+_ATPase"/>
</dbReference>
<dbReference type="Proteomes" id="UP000199008">
    <property type="component" value="Unassembled WGS sequence"/>
</dbReference>
<evidence type="ECO:0000313" key="9">
    <source>
        <dbReference type="EMBL" id="SDK60435.1"/>
    </source>
</evidence>
<dbReference type="GO" id="GO:0043565">
    <property type="term" value="F:sequence-specific DNA binding"/>
    <property type="evidence" value="ECO:0007669"/>
    <property type="project" value="InterPro"/>
</dbReference>
<dbReference type="Gene3D" id="3.40.50.300">
    <property type="entry name" value="P-loop containing nucleotide triphosphate hydrolases"/>
    <property type="match status" value="1"/>
</dbReference>
<evidence type="ECO:0000259" key="7">
    <source>
        <dbReference type="PROSITE" id="PS50045"/>
    </source>
</evidence>
<dbReference type="InterPro" id="IPR000014">
    <property type="entry name" value="PAS"/>
</dbReference>
<dbReference type="InterPro" id="IPR025943">
    <property type="entry name" value="Sigma_54_int_dom_ATP-bd_2"/>
</dbReference>
<feature type="domain" description="PAS" evidence="8">
    <location>
        <begin position="3"/>
        <end position="57"/>
    </location>
</feature>
<gene>
    <name evidence="9" type="ORF">SAMN05216216_10599</name>
</gene>
<dbReference type="InterPro" id="IPR002197">
    <property type="entry name" value="HTH_Fis"/>
</dbReference>
<proteinExistence type="predicted"/>
<dbReference type="NCBIfam" id="TIGR00229">
    <property type="entry name" value="sensory_box"/>
    <property type="match status" value="1"/>
</dbReference>
<dbReference type="SUPFAM" id="SSF46689">
    <property type="entry name" value="Homeodomain-like"/>
    <property type="match status" value="1"/>
</dbReference>
<dbReference type="STRING" id="576118.SAMN05216216_10599"/>
<dbReference type="CDD" id="cd00130">
    <property type="entry name" value="PAS"/>
    <property type="match status" value="1"/>
</dbReference>
<dbReference type="PROSITE" id="PS00675">
    <property type="entry name" value="SIGMA54_INTERACT_1"/>
    <property type="match status" value="1"/>
</dbReference>
<dbReference type="Pfam" id="PF25601">
    <property type="entry name" value="AAA_lid_14"/>
    <property type="match status" value="1"/>
</dbReference>
<dbReference type="InterPro" id="IPR025662">
    <property type="entry name" value="Sigma_54_int_dom_ATP-bd_1"/>
</dbReference>
<evidence type="ECO:0000256" key="4">
    <source>
        <dbReference type="ARBA" id="ARBA00023125"/>
    </source>
</evidence>
<dbReference type="Pfam" id="PF02954">
    <property type="entry name" value="HTH_8"/>
    <property type="match status" value="1"/>
</dbReference>
<evidence type="ECO:0000256" key="2">
    <source>
        <dbReference type="ARBA" id="ARBA00022840"/>
    </source>
</evidence>
<dbReference type="SUPFAM" id="SSF52540">
    <property type="entry name" value="P-loop containing nucleoside triphosphate hydrolases"/>
    <property type="match status" value="1"/>
</dbReference>
<dbReference type="PANTHER" id="PTHR32071">
    <property type="entry name" value="TRANSCRIPTIONAL REGULATORY PROTEIN"/>
    <property type="match status" value="1"/>
</dbReference>
<dbReference type="SMART" id="SM00382">
    <property type="entry name" value="AAA"/>
    <property type="match status" value="1"/>
</dbReference>
<feature type="coiled-coil region" evidence="6">
    <location>
        <begin position="117"/>
        <end position="170"/>
    </location>
</feature>
<dbReference type="EMBL" id="FNFY01000005">
    <property type="protein sequence ID" value="SDK60435.1"/>
    <property type="molecule type" value="Genomic_DNA"/>
</dbReference>
<accession>A0A1G9D9J9</accession>
<keyword evidence="3" id="KW-0805">Transcription regulation</keyword>
<dbReference type="InterPro" id="IPR025944">
    <property type="entry name" value="Sigma_54_int_dom_CS"/>
</dbReference>
<dbReference type="PROSITE" id="PS00688">
    <property type="entry name" value="SIGMA54_INTERACT_3"/>
    <property type="match status" value="1"/>
</dbReference>
<evidence type="ECO:0000313" key="10">
    <source>
        <dbReference type="Proteomes" id="UP000199008"/>
    </source>
</evidence>
<dbReference type="Pfam" id="PF00158">
    <property type="entry name" value="Sigma54_activat"/>
    <property type="match status" value="1"/>
</dbReference>